<evidence type="ECO:0000256" key="2">
    <source>
        <dbReference type="ARBA" id="ARBA00023002"/>
    </source>
</evidence>
<dbReference type="PANTHER" id="PTHR34557">
    <property type="entry name" value="PHYTOCHROMOBILIN:FERREDOXIN OXIDOREDUCTASE, CHLOROPLASTIC"/>
    <property type="match status" value="1"/>
</dbReference>
<dbReference type="GO" id="GO:0050897">
    <property type="term" value="F:cobalt ion binding"/>
    <property type="evidence" value="ECO:0007669"/>
    <property type="project" value="InterPro"/>
</dbReference>
<accession>A0A7S1B0E5</accession>
<dbReference type="InterPro" id="IPR009249">
    <property type="entry name" value="Ferredoxin-dep_bilin_Rdtase"/>
</dbReference>
<evidence type="ECO:0000313" key="3">
    <source>
        <dbReference type="EMBL" id="CAD8870969.1"/>
    </source>
</evidence>
<comment type="similarity">
    <text evidence="1">Belongs to the HY2 family.</text>
</comment>
<protein>
    <submittedName>
        <fullName evidence="3">Uncharacterized protein</fullName>
    </submittedName>
</protein>
<dbReference type="AlphaFoldDB" id="A0A7S1B0E5"/>
<proteinExistence type="inferred from homology"/>
<evidence type="ECO:0000256" key="1">
    <source>
        <dbReference type="ARBA" id="ARBA00006908"/>
    </source>
</evidence>
<dbReference type="GO" id="GO:0016636">
    <property type="term" value="F:oxidoreductase activity, acting on the CH-CH group of donors, iron-sulfur protein as acceptor"/>
    <property type="evidence" value="ECO:0007669"/>
    <property type="project" value="InterPro"/>
</dbReference>
<name>A0A7S1B0E5_NOCSC</name>
<keyword evidence="2" id="KW-0560">Oxidoreductase</keyword>
<dbReference type="Pfam" id="PF05996">
    <property type="entry name" value="Fe_bilin_red"/>
    <property type="match status" value="1"/>
</dbReference>
<dbReference type="PANTHER" id="PTHR34557:SF1">
    <property type="entry name" value="PHYTOCHROMOBILIN:FERREDOXIN OXIDOREDUCTASE, CHLOROPLASTIC"/>
    <property type="match status" value="1"/>
</dbReference>
<organism evidence="3">
    <name type="scientific">Noctiluca scintillans</name>
    <name type="common">Sea sparkle</name>
    <name type="synonym">Red tide dinoflagellate</name>
    <dbReference type="NCBI Taxonomy" id="2966"/>
    <lineage>
        <taxon>Eukaryota</taxon>
        <taxon>Sar</taxon>
        <taxon>Alveolata</taxon>
        <taxon>Dinophyceae</taxon>
        <taxon>Noctilucales</taxon>
        <taxon>Noctilucaceae</taxon>
        <taxon>Noctiluca</taxon>
    </lineage>
</organism>
<gene>
    <name evidence="3" type="ORF">NSCI0253_LOCUS45326</name>
</gene>
<dbReference type="Gene3D" id="3.40.1500.20">
    <property type="match status" value="1"/>
</dbReference>
<reference evidence="3" key="1">
    <citation type="submission" date="2021-01" db="EMBL/GenBank/DDBJ databases">
        <authorList>
            <person name="Corre E."/>
            <person name="Pelletier E."/>
            <person name="Niang G."/>
            <person name="Scheremetjew M."/>
            <person name="Finn R."/>
            <person name="Kale V."/>
            <person name="Holt S."/>
            <person name="Cochrane G."/>
            <person name="Meng A."/>
            <person name="Brown T."/>
            <person name="Cohen L."/>
        </authorList>
    </citation>
    <scope>NUCLEOTIDE SEQUENCE</scope>
</reference>
<dbReference type="EMBL" id="HBFQ01063980">
    <property type="protein sequence ID" value="CAD8870969.1"/>
    <property type="molecule type" value="Transcribed_RNA"/>
</dbReference>
<dbReference type="GO" id="GO:0010024">
    <property type="term" value="P:phytochromobilin biosynthetic process"/>
    <property type="evidence" value="ECO:0007669"/>
    <property type="project" value="InterPro"/>
</dbReference>
<sequence>MRPGLRRFGAMPTSRETKASRVGRRLTLVSLCALVLSAPAFSLVGGSVDRAVPRRRSGVAFQKQGRHWNPTSPGNVAQDAVIQDAFFRPWADWLDDHFREEFDLELVQLPEGLDVGHGTTPAGNGAVAQTRVYTSRRSEDQDAGPIRRLRISIFAQGSKLQALNAVVYPAYSLGPLPILCIDILSFNDHQRQLFATDWAPLQIGAAYADAHIAPFLGQDMVGYQGLATIPGTRIYGEEPEFFSPHMFFSRPVGSALLTPGAALWEVFQDYVEKYSAMLHSAQPPLNLDVSEVEQRQADYDHWHSQRDPAVPLLGRLFGHQWADDFFKEVAFPGLESASQRQERKLVHV</sequence>